<feature type="transmembrane region" description="Helical" evidence="8">
    <location>
        <begin position="251"/>
        <end position="271"/>
    </location>
</feature>
<dbReference type="Proteomes" id="UP000182360">
    <property type="component" value="Unassembled WGS sequence"/>
</dbReference>
<evidence type="ECO:0000256" key="6">
    <source>
        <dbReference type="ARBA" id="ARBA00022989"/>
    </source>
</evidence>
<gene>
    <name evidence="11" type="ORF">SAMN04487977_10454</name>
</gene>
<evidence type="ECO:0000256" key="4">
    <source>
        <dbReference type="ARBA" id="ARBA00022741"/>
    </source>
</evidence>
<dbReference type="Gene3D" id="1.20.1560.10">
    <property type="entry name" value="ABC transporter type 1, transmembrane domain"/>
    <property type="match status" value="1"/>
</dbReference>
<feature type="transmembrane region" description="Helical" evidence="8">
    <location>
        <begin position="155"/>
        <end position="182"/>
    </location>
</feature>
<dbReference type="InterPro" id="IPR017871">
    <property type="entry name" value="ABC_transporter-like_CS"/>
</dbReference>
<dbReference type="InterPro" id="IPR027417">
    <property type="entry name" value="P-loop_NTPase"/>
</dbReference>
<evidence type="ECO:0000259" key="10">
    <source>
        <dbReference type="PROSITE" id="PS50929"/>
    </source>
</evidence>
<evidence type="ECO:0000256" key="7">
    <source>
        <dbReference type="ARBA" id="ARBA00023136"/>
    </source>
</evidence>
<keyword evidence="3 8" id="KW-0812">Transmembrane</keyword>
<keyword evidence="2" id="KW-0813">Transport</keyword>
<dbReference type="Pfam" id="PF00664">
    <property type="entry name" value="ABC_membrane"/>
    <property type="match status" value="1"/>
</dbReference>
<dbReference type="FunFam" id="3.40.50.300:FF:000287">
    <property type="entry name" value="Multidrug ABC transporter ATP-binding protein"/>
    <property type="match status" value="1"/>
</dbReference>
<dbReference type="PANTHER" id="PTHR43394:SF1">
    <property type="entry name" value="ATP-BINDING CASSETTE SUB-FAMILY B MEMBER 10, MITOCHONDRIAL"/>
    <property type="match status" value="1"/>
</dbReference>
<evidence type="ECO:0000256" key="2">
    <source>
        <dbReference type="ARBA" id="ARBA00022448"/>
    </source>
</evidence>
<accession>A0A1H9FIG5</accession>
<evidence type="ECO:0000256" key="1">
    <source>
        <dbReference type="ARBA" id="ARBA00004651"/>
    </source>
</evidence>
<dbReference type="SUPFAM" id="SSF90123">
    <property type="entry name" value="ABC transporter transmembrane region"/>
    <property type="match status" value="1"/>
</dbReference>
<dbReference type="PROSITE" id="PS00211">
    <property type="entry name" value="ABC_TRANSPORTER_1"/>
    <property type="match status" value="1"/>
</dbReference>
<dbReference type="Gene3D" id="3.40.50.300">
    <property type="entry name" value="P-loop containing nucleotide triphosphate hydrolases"/>
    <property type="match status" value="1"/>
</dbReference>
<protein>
    <submittedName>
        <fullName evidence="11">ATP-binding cassette, subfamily B</fullName>
    </submittedName>
</protein>
<dbReference type="AlphaFoldDB" id="A0A1H9FIG5"/>
<comment type="subcellular location">
    <subcellularLocation>
        <location evidence="1">Cell membrane</location>
        <topology evidence="1">Multi-pass membrane protein</topology>
    </subcellularLocation>
</comment>
<dbReference type="eggNOG" id="COG1132">
    <property type="taxonomic scope" value="Bacteria"/>
</dbReference>
<name>A0A1H9FIG5_9SPIR</name>
<dbReference type="InterPro" id="IPR039421">
    <property type="entry name" value="Type_1_exporter"/>
</dbReference>
<dbReference type="PROSITE" id="PS50893">
    <property type="entry name" value="ABC_TRANSPORTER_2"/>
    <property type="match status" value="1"/>
</dbReference>
<evidence type="ECO:0000313" key="11">
    <source>
        <dbReference type="EMBL" id="SEQ37730.1"/>
    </source>
</evidence>
<proteinExistence type="predicted"/>
<feature type="transmembrane region" description="Helical" evidence="8">
    <location>
        <begin position="283"/>
        <end position="302"/>
    </location>
</feature>
<dbReference type="InterPro" id="IPR003439">
    <property type="entry name" value="ABC_transporter-like_ATP-bd"/>
</dbReference>
<sequence>MKKQNKSMISMMHRLVEFCGKYKVPIRVSYLPGFIKGLVMKSPLMASFFLACDFMAGRMTKKSCLIYGLIILTCVILQAVMQNITDRLQSATGFKVFADKRMEMGDRFRKLTMGYFTEGNIGKVSSVLATDMNFIEENCMMVLEELVGLMISQGLMIAFMFFLSWQLGLTALACLLLVILFGNITTRISISHSMLKQKTAEKMTSAVLEFAEGIGIIKTFNLLGEKSKEVSESFEESSKNSIGFEMAYAPWWASVLISYGIVTALTLFVSGLLSSKGMMTNEYFLGMVLFAFDLFAPIKAYYGNIARLTVTDACLDRIESVFDKAEIVNEGKDTLMSAEDAARKGLPEISYQNVSFAYGNKEALHDISFDVQKGQMIALVGPSGGGKSTIANLLARFWDVKRGSIKIRGTDIRKVPVANLMDNISMVFQRVYLFQDSIYNNIAMGKTNATREEVIEVAKKARCYDFIMQLPDGFDTVIGEGGADLSGGEQQRISIARCMLKDAPIVILDEATASVDADNEHFIQEAISELCRGKTLIVIAHRLNTIRNASRIMVIKNGQIVESGTHEELLAKDGQYKNMVIRQNLSIKK</sequence>
<organism evidence="11 12">
    <name type="scientific">Treponema bryantii</name>
    <dbReference type="NCBI Taxonomy" id="163"/>
    <lineage>
        <taxon>Bacteria</taxon>
        <taxon>Pseudomonadati</taxon>
        <taxon>Spirochaetota</taxon>
        <taxon>Spirochaetia</taxon>
        <taxon>Spirochaetales</taxon>
        <taxon>Treponemataceae</taxon>
        <taxon>Treponema</taxon>
    </lineage>
</organism>
<feature type="domain" description="ABC transmembrane type-1" evidence="10">
    <location>
        <begin position="67"/>
        <end position="298"/>
    </location>
</feature>
<keyword evidence="7 8" id="KW-0472">Membrane</keyword>
<dbReference type="GO" id="GO:0015421">
    <property type="term" value="F:ABC-type oligopeptide transporter activity"/>
    <property type="evidence" value="ECO:0007669"/>
    <property type="project" value="TreeGrafter"/>
</dbReference>
<feature type="domain" description="ABC transporter" evidence="9">
    <location>
        <begin position="349"/>
        <end position="582"/>
    </location>
</feature>
<evidence type="ECO:0000313" key="12">
    <source>
        <dbReference type="Proteomes" id="UP000182360"/>
    </source>
</evidence>
<feature type="transmembrane region" description="Helical" evidence="8">
    <location>
        <begin position="64"/>
        <end position="81"/>
    </location>
</feature>
<keyword evidence="6 8" id="KW-1133">Transmembrane helix</keyword>
<keyword evidence="5 11" id="KW-0067">ATP-binding</keyword>
<dbReference type="InterPro" id="IPR011527">
    <property type="entry name" value="ABC1_TM_dom"/>
</dbReference>
<keyword evidence="12" id="KW-1185">Reference proteome</keyword>
<evidence type="ECO:0000259" key="9">
    <source>
        <dbReference type="PROSITE" id="PS50893"/>
    </source>
</evidence>
<dbReference type="PROSITE" id="PS50929">
    <property type="entry name" value="ABC_TM1F"/>
    <property type="match status" value="1"/>
</dbReference>
<keyword evidence="4" id="KW-0547">Nucleotide-binding</keyword>
<evidence type="ECO:0000256" key="3">
    <source>
        <dbReference type="ARBA" id="ARBA00022692"/>
    </source>
</evidence>
<dbReference type="Pfam" id="PF00005">
    <property type="entry name" value="ABC_tran"/>
    <property type="match status" value="1"/>
</dbReference>
<dbReference type="GO" id="GO:0005886">
    <property type="term" value="C:plasma membrane"/>
    <property type="evidence" value="ECO:0007669"/>
    <property type="project" value="UniProtKB-SubCell"/>
</dbReference>
<dbReference type="SMART" id="SM00382">
    <property type="entry name" value="AAA"/>
    <property type="match status" value="1"/>
</dbReference>
<dbReference type="InterPro" id="IPR003593">
    <property type="entry name" value="AAA+_ATPase"/>
</dbReference>
<dbReference type="SUPFAM" id="SSF52540">
    <property type="entry name" value="P-loop containing nucleoside triphosphate hydrolases"/>
    <property type="match status" value="1"/>
</dbReference>
<evidence type="ECO:0000256" key="8">
    <source>
        <dbReference type="SAM" id="Phobius"/>
    </source>
</evidence>
<dbReference type="InterPro" id="IPR036640">
    <property type="entry name" value="ABC1_TM_sf"/>
</dbReference>
<dbReference type="EMBL" id="FOFU01000004">
    <property type="protein sequence ID" value="SEQ37730.1"/>
    <property type="molecule type" value="Genomic_DNA"/>
</dbReference>
<evidence type="ECO:0000256" key="5">
    <source>
        <dbReference type="ARBA" id="ARBA00022840"/>
    </source>
</evidence>
<dbReference type="GO" id="GO:0005524">
    <property type="term" value="F:ATP binding"/>
    <property type="evidence" value="ECO:0007669"/>
    <property type="project" value="UniProtKB-KW"/>
</dbReference>
<dbReference type="PANTHER" id="PTHR43394">
    <property type="entry name" value="ATP-DEPENDENT PERMEASE MDL1, MITOCHONDRIAL"/>
    <property type="match status" value="1"/>
</dbReference>
<dbReference type="GO" id="GO:0016887">
    <property type="term" value="F:ATP hydrolysis activity"/>
    <property type="evidence" value="ECO:0007669"/>
    <property type="project" value="InterPro"/>
</dbReference>
<reference evidence="11 12" key="1">
    <citation type="submission" date="2016-10" db="EMBL/GenBank/DDBJ databases">
        <authorList>
            <person name="de Groot N.N."/>
        </authorList>
    </citation>
    <scope>NUCLEOTIDE SEQUENCE [LARGE SCALE GENOMIC DNA]</scope>
    <source>
        <strain evidence="11 12">B25</strain>
    </source>
</reference>